<dbReference type="PROSITE" id="PS00198">
    <property type="entry name" value="4FE4S_FER_1"/>
    <property type="match status" value="1"/>
</dbReference>
<evidence type="ECO:0000256" key="1">
    <source>
        <dbReference type="ARBA" id="ARBA00004417"/>
    </source>
</evidence>
<keyword evidence="9" id="KW-0411">Iron-sulfur</keyword>
<dbReference type="InterPro" id="IPR001041">
    <property type="entry name" value="2Fe-2S_ferredoxin-type"/>
</dbReference>
<dbReference type="InterPro" id="IPR017900">
    <property type="entry name" value="4Fe4S_Fe_S_CS"/>
</dbReference>
<keyword evidence="7" id="KW-0560">Oxidoreductase</keyword>
<keyword evidence="4" id="KW-0001">2Fe-2S</keyword>
<keyword evidence="2" id="KW-1003">Cell membrane</keyword>
<dbReference type="GO" id="GO:0003954">
    <property type="term" value="F:NADH dehydrogenase activity"/>
    <property type="evidence" value="ECO:0007669"/>
    <property type="project" value="TreeGrafter"/>
</dbReference>
<feature type="domain" description="2Fe-2S ferredoxin-type" evidence="13">
    <location>
        <begin position="2"/>
        <end position="80"/>
    </location>
</feature>
<dbReference type="Pfam" id="PF12838">
    <property type="entry name" value="Fer4_7"/>
    <property type="match status" value="1"/>
</dbReference>
<evidence type="ECO:0000256" key="12">
    <source>
        <dbReference type="ARBA" id="ARBA00076894"/>
    </source>
</evidence>
<evidence type="ECO:0000313" key="17">
    <source>
        <dbReference type="EMBL" id="APG23651.1"/>
    </source>
</evidence>
<keyword evidence="5" id="KW-0479">Metal-binding</keyword>
<dbReference type="SMART" id="SM00926">
    <property type="entry name" value="Molybdop_Fe4S4"/>
    <property type="match status" value="1"/>
</dbReference>
<evidence type="ECO:0000256" key="5">
    <source>
        <dbReference type="ARBA" id="ARBA00022723"/>
    </source>
</evidence>
<dbReference type="SUPFAM" id="SSF54292">
    <property type="entry name" value="2Fe-2S ferredoxin-like"/>
    <property type="match status" value="1"/>
</dbReference>
<dbReference type="SMART" id="SM00929">
    <property type="entry name" value="NADH-G_4Fe-4S_3"/>
    <property type="match status" value="1"/>
</dbReference>
<evidence type="ECO:0000313" key="18">
    <source>
        <dbReference type="Proteomes" id="UP000182264"/>
    </source>
</evidence>
<dbReference type="InterPro" id="IPR006963">
    <property type="entry name" value="Mopterin_OxRdtase_4Fe-4S_dom"/>
</dbReference>
<evidence type="ECO:0000256" key="7">
    <source>
        <dbReference type="ARBA" id="ARBA00023002"/>
    </source>
</evidence>
<dbReference type="Pfam" id="PF04879">
    <property type="entry name" value="Molybdop_Fe4S4"/>
    <property type="match status" value="1"/>
</dbReference>
<dbReference type="Gene3D" id="2.20.25.90">
    <property type="entry name" value="ADC-like domains"/>
    <property type="match status" value="1"/>
</dbReference>
<dbReference type="Pfam" id="PF13510">
    <property type="entry name" value="Fer2_4"/>
    <property type="match status" value="1"/>
</dbReference>
<keyword evidence="6" id="KW-0677">Repeat</keyword>
<dbReference type="Gene3D" id="3.30.70.20">
    <property type="match status" value="1"/>
</dbReference>
<evidence type="ECO:0000259" key="14">
    <source>
        <dbReference type="PROSITE" id="PS51379"/>
    </source>
</evidence>
<evidence type="ECO:0000256" key="4">
    <source>
        <dbReference type="ARBA" id="ARBA00022714"/>
    </source>
</evidence>
<evidence type="ECO:0000256" key="10">
    <source>
        <dbReference type="ARBA" id="ARBA00064297"/>
    </source>
</evidence>
<feature type="domain" description="4Fe-4S ferredoxin-type" evidence="14">
    <location>
        <begin position="139"/>
        <end position="169"/>
    </location>
</feature>
<dbReference type="PANTHER" id="PTHR43105">
    <property type="entry name" value="RESPIRATORY NITRATE REDUCTASE"/>
    <property type="match status" value="1"/>
</dbReference>
<sequence>MPTVTLTIDGKQVTVPKGTTILQAAWQAGAFVPTLCHDHELSNPGACRICVVEVKGARALVASCCAEANEGMEVQTASPAVIEARKTILELMLDNHPEDCLTCHQAGDCKLQDYAYFYGVKAGVFGGQKKDYQVEDDNLFIVRDMNKCILCGKCLRACEEKQGRAVIDFAYRGFRTKVSTGMDKPLADSVCVSCGSCVAVCPTGALTEKAMLGKARKWEVEKVRTTCPFCGVGCNFDLNVHQGKVIGVTSNPLSPVNGRDLCVKGRFGADYVHSPRRLTKPLIKKNGEFVESSWDEALDLVASKLGGIKDKYGSDAIAALSSARCTNEENYLMQKLMRAGIGTNNIDHCART</sequence>
<dbReference type="CDD" id="cd00207">
    <property type="entry name" value="fer2"/>
    <property type="match status" value="1"/>
</dbReference>
<gene>
    <name evidence="17" type="ORF">A7E75_00405</name>
</gene>
<dbReference type="InterPro" id="IPR017896">
    <property type="entry name" value="4Fe4S_Fe-S-bd"/>
</dbReference>
<evidence type="ECO:0000256" key="9">
    <source>
        <dbReference type="ARBA" id="ARBA00023014"/>
    </source>
</evidence>
<keyword evidence="2" id="KW-0472">Membrane</keyword>
<dbReference type="GO" id="GO:0005886">
    <property type="term" value="C:plasma membrane"/>
    <property type="evidence" value="ECO:0007669"/>
    <property type="project" value="UniProtKB-SubCell"/>
</dbReference>
<dbReference type="FunFam" id="3.10.20.740:FF:000005">
    <property type="entry name" value="NADH:ubiquinone oxidoreductase subunit"/>
    <property type="match status" value="1"/>
</dbReference>
<evidence type="ECO:0000259" key="15">
    <source>
        <dbReference type="PROSITE" id="PS51669"/>
    </source>
</evidence>
<dbReference type="AlphaFoldDB" id="A0A1L3GCH2"/>
<dbReference type="Gene3D" id="3.40.50.740">
    <property type="match status" value="1"/>
</dbReference>
<dbReference type="Pfam" id="PF10588">
    <property type="entry name" value="NADH-G_4Fe-4S_3"/>
    <property type="match status" value="1"/>
</dbReference>
<dbReference type="SUPFAM" id="SSF53706">
    <property type="entry name" value="Formate dehydrogenase/DMSO reductase, domains 1-3"/>
    <property type="match status" value="1"/>
</dbReference>
<name>A0A1L3GCH2_SYNAC</name>
<keyword evidence="8" id="KW-0408">Iron</keyword>
<proteinExistence type="predicted"/>
<evidence type="ECO:0000259" key="13">
    <source>
        <dbReference type="PROSITE" id="PS51085"/>
    </source>
</evidence>
<dbReference type="Proteomes" id="UP000182264">
    <property type="component" value="Chromosome"/>
</dbReference>
<feature type="domain" description="4Fe-4S ferredoxin-type" evidence="14">
    <location>
        <begin position="183"/>
        <end position="211"/>
    </location>
</feature>
<keyword evidence="18" id="KW-1185">Reference proteome</keyword>
<dbReference type="PANTHER" id="PTHR43105:SF14">
    <property type="entry name" value="FORMATE DEHYDROGENASE H"/>
    <property type="match status" value="1"/>
</dbReference>
<dbReference type="GO" id="GO:0051539">
    <property type="term" value="F:4 iron, 4 sulfur cluster binding"/>
    <property type="evidence" value="ECO:0007669"/>
    <property type="project" value="UniProtKB-KW"/>
</dbReference>
<dbReference type="KEGG" id="pace:A6070_09010"/>
<dbReference type="STRING" id="29542.A6070_09010"/>
<dbReference type="PROSITE" id="PS51379">
    <property type="entry name" value="4FE4S_FER_2"/>
    <property type="match status" value="2"/>
</dbReference>
<dbReference type="Gene3D" id="3.10.20.740">
    <property type="match status" value="1"/>
</dbReference>
<feature type="domain" description="4Fe-4S His(Cys)3-ligated-type" evidence="16">
    <location>
        <begin position="80"/>
        <end position="119"/>
    </location>
</feature>
<dbReference type="PROSITE" id="PS51669">
    <property type="entry name" value="4FE4S_MOW_BIS_MGD"/>
    <property type="match status" value="1"/>
</dbReference>
<comment type="subcellular location">
    <subcellularLocation>
        <location evidence="1">Cell inner membrane</location>
        <topology evidence="1">Peripheral membrane protein</topology>
    </subcellularLocation>
</comment>
<accession>A0A1L3GCH2</accession>
<dbReference type="GO" id="GO:0022904">
    <property type="term" value="P:respiratory electron transport chain"/>
    <property type="evidence" value="ECO:0007669"/>
    <property type="project" value="TreeGrafter"/>
</dbReference>
<keyword evidence="3" id="KW-0004">4Fe-4S</keyword>
<evidence type="ECO:0000259" key="16">
    <source>
        <dbReference type="PROSITE" id="PS51839"/>
    </source>
</evidence>
<dbReference type="SUPFAM" id="SSF54862">
    <property type="entry name" value="4Fe-4S ferredoxins"/>
    <property type="match status" value="1"/>
</dbReference>
<dbReference type="InterPro" id="IPR027467">
    <property type="entry name" value="MopterinOxRdtase_cofactor_BS"/>
</dbReference>
<dbReference type="InterPro" id="IPR019574">
    <property type="entry name" value="NADH_UbQ_OxRdtase_Gsu_4Fe4S-bd"/>
</dbReference>
<feature type="domain" description="4Fe-4S Mo/W bis-MGD-type" evidence="15">
    <location>
        <begin position="220"/>
        <end position="276"/>
    </location>
</feature>
<organism evidence="17 18">
    <name type="scientific">Syntrophotalea acetylenica</name>
    <name type="common">Pelobacter acetylenicus</name>
    <dbReference type="NCBI Taxonomy" id="29542"/>
    <lineage>
        <taxon>Bacteria</taxon>
        <taxon>Pseudomonadati</taxon>
        <taxon>Thermodesulfobacteriota</taxon>
        <taxon>Desulfuromonadia</taxon>
        <taxon>Desulfuromonadales</taxon>
        <taxon>Syntrophotaleaceae</taxon>
        <taxon>Syntrophotalea</taxon>
    </lineage>
</organism>
<dbReference type="Pfam" id="PF00384">
    <property type="entry name" value="Molybdopterin"/>
    <property type="match status" value="1"/>
</dbReference>
<dbReference type="InterPro" id="IPR006656">
    <property type="entry name" value="Mopterin_OxRdtase"/>
</dbReference>
<protein>
    <recommendedName>
        <fullName evidence="11">NADPH-Fe(3+) oxidoreductase subunit alpha</fullName>
    </recommendedName>
    <alternativeName>
        <fullName evidence="12">Soluble Fe(3+) reductase alpha subunit</fullName>
    </alternativeName>
</protein>
<evidence type="ECO:0000256" key="2">
    <source>
        <dbReference type="ARBA" id="ARBA00022475"/>
    </source>
</evidence>
<evidence type="ECO:0000256" key="6">
    <source>
        <dbReference type="ARBA" id="ARBA00022737"/>
    </source>
</evidence>
<evidence type="ECO:0000256" key="3">
    <source>
        <dbReference type="ARBA" id="ARBA00022485"/>
    </source>
</evidence>
<dbReference type="PROSITE" id="PS51085">
    <property type="entry name" value="2FE2S_FER_2"/>
    <property type="match status" value="1"/>
</dbReference>
<comment type="subunit">
    <text evidence="10">Heterotetramer with 2 beta subunits.</text>
</comment>
<dbReference type="PROSITE" id="PS00551">
    <property type="entry name" value="MOLYBDOPTERIN_PROK_1"/>
    <property type="match status" value="1"/>
</dbReference>
<dbReference type="InterPro" id="IPR050123">
    <property type="entry name" value="Prok_molybdopt-oxidoreductase"/>
</dbReference>
<reference evidence="17 18" key="1">
    <citation type="journal article" date="2017" name="Genome Announc.">
        <title>Complete Genome Sequences of Two Acetylene-Fermenting Pelobacter acetylenicus Strains.</title>
        <authorList>
            <person name="Sutton J.M."/>
            <person name="Baesman S.M."/>
            <person name="Fierst J.L."/>
            <person name="Poret-Peterson A.T."/>
            <person name="Oremland R.S."/>
            <person name="Dunlap D.S."/>
            <person name="Akob D.M."/>
        </authorList>
    </citation>
    <scope>NUCLEOTIDE SEQUENCE [LARGE SCALE GENOMIC DNA]</scope>
    <source>
        <strain evidence="17 18">DSM 3247</strain>
    </source>
</reference>
<dbReference type="InterPro" id="IPR036010">
    <property type="entry name" value="2Fe-2S_ferredoxin-like_sf"/>
</dbReference>
<evidence type="ECO:0000256" key="8">
    <source>
        <dbReference type="ARBA" id="ARBA00023004"/>
    </source>
</evidence>
<evidence type="ECO:0000256" key="11">
    <source>
        <dbReference type="ARBA" id="ARBA00067659"/>
    </source>
</evidence>
<dbReference type="GO" id="GO:0051537">
    <property type="term" value="F:2 iron, 2 sulfur cluster binding"/>
    <property type="evidence" value="ECO:0007669"/>
    <property type="project" value="UniProtKB-KW"/>
</dbReference>
<dbReference type="FunFam" id="3.30.70.20:FF:000035">
    <property type="entry name" value="Iron hydrogenase 1"/>
    <property type="match status" value="1"/>
</dbReference>
<dbReference type="EMBL" id="CP015518">
    <property type="protein sequence ID" value="APG23651.1"/>
    <property type="molecule type" value="Genomic_DNA"/>
</dbReference>
<dbReference type="PROSITE" id="PS51839">
    <property type="entry name" value="4FE4S_HC3"/>
    <property type="match status" value="1"/>
</dbReference>
<dbReference type="GO" id="GO:0046872">
    <property type="term" value="F:metal ion binding"/>
    <property type="evidence" value="ECO:0007669"/>
    <property type="project" value="UniProtKB-KW"/>
</dbReference>